<evidence type="ECO:0000259" key="1">
    <source>
        <dbReference type="SMART" id="SM00852"/>
    </source>
</evidence>
<sequence length="395" mass="44591">MKVEIVCVGTELLLGDIINTNAPYLAKECADLGLDCYYQTVIGDNHDRLLNQVKQSINRSDIVIFTGGLGPTYDDITKETVAEALGETLVFDEKAYELIETYFNKRGRQIAASNRKQAYTFKNSHTIYNDVGTAPAHVVKREKITVVLLPGPPYEMKYNFEHKVKPILRADVDETIVSKSLYLINIGESDLETLIYDQMKSMVNPTIAPYAMDDGVKLRVTAKAKTKKDAYQMIEPVVASLTQQLHAYIYSIDEEKIENVVANRLNTHGCIIGMIDNITDGSVITRLKDGKCIFSASLINKDTSIYTSEEDVNAASIRFKEDYMNNHECDVLVMLSHCSINDANIAVSVSYKEHHMIQYLSINVREKQGRDIFRKRVGSQSFKVLLDFLNQFLEL</sequence>
<dbReference type="InterPro" id="IPR036425">
    <property type="entry name" value="MoaB/Mog-like_dom_sf"/>
</dbReference>
<organism evidence="2 3">
    <name type="scientific">Erysipelothrix larvae</name>
    <dbReference type="NCBI Taxonomy" id="1514105"/>
    <lineage>
        <taxon>Bacteria</taxon>
        <taxon>Bacillati</taxon>
        <taxon>Bacillota</taxon>
        <taxon>Erysipelotrichia</taxon>
        <taxon>Erysipelotrichales</taxon>
        <taxon>Erysipelotrichaceae</taxon>
        <taxon>Erysipelothrix</taxon>
    </lineage>
</organism>
<dbReference type="PANTHER" id="PTHR13939:SF0">
    <property type="entry name" value="NMN AMIDOHYDROLASE-LIKE PROTEIN YFAY"/>
    <property type="match status" value="1"/>
</dbReference>
<dbReference type="InterPro" id="IPR008135">
    <property type="entry name" value="Competence-induced_CinA"/>
</dbReference>
<dbReference type="KEGG" id="erl:AOC36_05370"/>
<accession>A0A0X8GZS1</accession>
<dbReference type="Gene3D" id="3.40.980.10">
    <property type="entry name" value="MoaB/Mog-like domain"/>
    <property type="match status" value="1"/>
</dbReference>
<dbReference type="CDD" id="cd00885">
    <property type="entry name" value="cinA"/>
    <property type="match status" value="1"/>
</dbReference>
<dbReference type="NCBIfam" id="TIGR00200">
    <property type="entry name" value="cinA_nterm"/>
    <property type="match status" value="1"/>
</dbReference>
<dbReference type="OrthoDB" id="9801454at2"/>
<dbReference type="RefSeq" id="WP_067632207.1">
    <property type="nucleotide sequence ID" value="NZ_CP013213.1"/>
</dbReference>
<dbReference type="SMART" id="SM00852">
    <property type="entry name" value="MoCF_biosynth"/>
    <property type="match status" value="1"/>
</dbReference>
<keyword evidence="3" id="KW-1185">Reference proteome</keyword>
<name>A0A0X8GZS1_9FIRM</name>
<feature type="domain" description="MoaB/Mog" evidence="1">
    <location>
        <begin position="4"/>
        <end position="170"/>
    </location>
</feature>
<dbReference type="PANTHER" id="PTHR13939">
    <property type="entry name" value="NICOTINAMIDE-NUCLEOTIDE AMIDOHYDROLASE PNCC"/>
    <property type="match status" value="1"/>
</dbReference>
<dbReference type="Pfam" id="PF18146">
    <property type="entry name" value="CinA_KH"/>
    <property type="match status" value="1"/>
</dbReference>
<dbReference type="Proteomes" id="UP000063781">
    <property type="component" value="Chromosome"/>
</dbReference>
<dbReference type="Pfam" id="PF00994">
    <property type="entry name" value="MoCF_biosynth"/>
    <property type="match status" value="1"/>
</dbReference>
<dbReference type="InterPro" id="IPR050101">
    <property type="entry name" value="CinA"/>
</dbReference>
<evidence type="ECO:0000313" key="3">
    <source>
        <dbReference type="Proteomes" id="UP000063781"/>
    </source>
</evidence>
<protein>
    <recommendedName>
        <fullName evidence="1">MoaB/Mog domain-containing protein</fullName>
    </recommendedName>
</protein>
<dbReference type="AlphaFoldDB" id="A0A0X8GZS1"/>
<proteinExistence type="predicted"/>
<dbReference type="SUPFAM" id="SSF53218">
    <property type="entry name" value="Molybdenum cofactor biosynthesis proteins"/>
    <property type="match status" value="1"/>
</dbReference>
<gene>
    <name evidence="2" type="ORF">AOC36_05370</name>
</gene>
<reference evidence="2 3" key="1">
    <citation type="submission" date="2015-10" db="EMBL/GenBank/DDBJ databases">
        <title>Erysipelothrix larvae sp. LV19 isolated from the larval gut of the rhinoceros beetle, Trypoxylus dichotomus.</title>
        <authorList>
            <person name="Lim S."/>
            <person name="Kim B.-C."/>
        </authorList>
    </citation>
    <scope>NUCLEOTIDE SEQUENCE [LARGE SCALE GENOMIC DNA]</scope>
    <source>
        <strain evidence="2 3">LV19</strain>
    </source>
</reference>
<dbReference type="STRING" id="1514105.AOC36_05370"/>
<dbReference type="InterPro" id="IPR041424">
    <property type="entry name" value="CinA_KH"/>
</dbReference>
<dbReference type="EMBL" id="CP013213">
    <property type="protein sequence ID" value="AMC93428.1"/>
    <property type="molecule type" value="Genomic_DNA"/>
</dbReference>
<dbReference type="InterPro" id="IPR001453">
    <property type="entry name" value="MoaB/Mog_dom"/>
</dbReference>
<evidence type="ECO:0000313" key="2">
    <source>
        <dbReference type="EMBL" id="AMC93428.1"/>
    </source>
</evidence>
<dbReference type="NCBIfam" id="TIGR00177">
    <property type="entry name" value="molyb_syn"/>
    <property type="match status" value="1"/>
</dbReference>
<dbReference type="Gene3D" id="3.30.70.2860">
    <property type="match status" value="1"/>
</dbReference>